<dbReference type="EMBL" id="GEDV01006905">
    <property type="protein sequence ID" value="JAP81652.1"/>
    <property type="molecule type" value="Transcribed_RNA"/>
</dbReference>
<feature type="domain" description="BPTI/Kunitz inhibitor" evidence="5">
    <location>
        <begin position="42"/>
        <end position="93"/>
    </location>
</feature>
<evidence type="ECO:0000256" key="3">
    <source>
        <dbReference type="ARBA" id="ARBA00023157"/>
    </source>
</evidence>
<keyword evidence="1" id="KW-0646">Protease inhibitor</keyword>
<dbReference type="InterPro" id="IPR050098">
    <property type="entry name" value="TFPI/VKTCI-like"/>
</dbReference>
<feature type="transmembrane region" description="Helical" evidence="4">
    <location>
        <begin position="15"/>
        <end position="31"/>
    </location>
</feature>
<dbReference type="GO" id="GO:0004867">
    <property type="term" value="F:serine-type endopeptidase inhibitor activity"/>
    <property type="evidence" value="ECO:0007669"/>
    <property type="project" value="UniProtKB-KW"/>
</dbReference>
<evidence type="ECO:0000313" key="6">
    <source>
        <dbReference type="EMBL" id="JAP81652.1"/>
    </source>
</evidence>
<keyword evidence="3" id="KW-1015">Disulfide bond</keyword>
<dbReference type="Pfam" id="PF00014">
    <property type="entry name" value="Kunitz_BPTI"/>
    <property type="match status" value="1"/>
</dbReference>
<keyword evidence="2" id="KW-0722">Serine protease inhibitor</keyword>
<name>A0A131YSY2_RHIAP</name>
<keyword evidence="4" id="KW-0472">Membrane</keyword>
<dbReference type="InterPro" id="IPR036880">
    <property type="entry name" value="Kunitz_BPTI_sf"/>
</dbReference>
<keyword evidence="4" id="KW-1133">Transmembrane helix</keyword>
<evidence type="ECO:0000256" key="4">
    <source>
        <dbReference type="SAM" id="Phobius"/>
    </source>
</evidence>
<dbReference type="SUPFAM" id="SSF57362">
    <property type="entry name" value="BPTI-like"/>
    <property type="match status" value="2"/>
</dbReference>
<sequence>MAFGETLEQRSSRKYFLTLHKVALFVCYLLFTKFTATLAKVCPLDKNSGTSGGEKKLMYYFNKNTQTCELFLYKGSGGNENKFENMHDCDVTCTGSACITFNVEPEYCNKKMELFYYNTLSGSCTGSKTSCNRDGSNYKTKKDCQRSCKFRK</sequence>
<dbReference type="PANTHER" id="PTHR10083:SF374">
    <property type="entry name" value="BPTI_KUNITZ INHIBITOR DOMAIN-CONTAINING PROTEIN"/>
    <property type="match status" value="1"/>
</dbReference>
<accession>A0A131YSY2</accession>
<reference evidence="6" key="1">
    <citation type="journal article" date="2016" name="Ticks Tick Borne Dis.">
        <title>De novo assembly and annotation of the salivary gland transcriptome of Rhipicephalus appendiculatus male and female ticks during blood feeding.</title>
        <authorList>
            <person name="de Castro M.H."/>
            <person name="de Klerk D."/>
            <person name="Pienaar R."/>
            <person name="Latif A.A."/>
            <person name="Rees D.J."/>
            <person name="Mans B.J."/>
        </authorList>
    </citation>
    <scope>NUCLEOTIDE SEQUENCE</scope>
    <source>
        <tissue evidence="6">Salivary glands</tissue>
    </source>
</reference>
<dbReference type="Gene3D" id="4.10.410.10">
    <property type="entry name" value="Pancreatic trypsin inhibitor Kunitz domain"/>
    <property type="match status" value="2"/>
</dbReference>
<evidence type="ECO:0000259" key="5">
    <source>
        <dbReference type="PROSITE" id="PS50279"/>
    </source>
</evidence>
<proteinExistence type="predicted"/>
<evidence type="ECO:0000256" key="2">
    <source>
        <dbReference type="ARBA" id="ARBA00022900"/>
    </source>
</evidence>
<organism evidence="6">
    <name type="scientific">Rhipicephalus appendiculatus</name>
    <name type="common">Brown ear tick</name>
    <dbReference type="NCBI Taxonomy" id="34631"/>
    <lineage>
        <taxon>Eukaryota</taxon>
        <taxon>Metazoa</taxon>
        <taxon>Ecdysozoa</taxon>
        <taxon>Arthropoda</taxon>
        <taxon>Chelicerata</taxon>
        <taxon>Arachnida</taxon>
        <taxon>Acari</taxon>
        <taxon>Parasitiformes</taxon>
        <taxon>Ixodida</taxon>
        <taxon>Ixodoidea</taxon>
        <taxon>Ixodidae</taxon>
        <taxon>Rhipicephalinae</taxon>
        <taxon>Rhipicephalus</taxon>
        <taxon>Rhipicephalus</taxon>
    </lineage>
</organism>
<dbReference type="PANTHER" id="PTHR10083">
    <property type="entry name" value="KUNITZ-TYPE PROTEASE INHIBITOR-RELATED"/>
    <property type="match status" value="1"/>
</dbReference>
<dbReference type="AlphaFoldDB" id="A0A131YSY2"/>
<dbReference type="InterPro" id="IPR002223">
    <property type="entry name" value="Kunitz_BPTI"/>
</dbReference>
<dbReference type="SMART" id="SM00131">
    <property type="entry name" value="KU"/>
    <property type="match status" value="1"/>
</dbReference>
<protein>
    <submittedName>
        <fullName evidence="6">Pancreatic trypsin inhibitor</fullName>
    </submittedName>
</protein>
<keyword evidence="4" id="KW-0812">Transmembrane</keyword>
<dbReference type="PROSITE" id="PS50279">
    <property type="entry name" value="BPTI_KUNITZ_2"/>
    <property type="match status" value="1"/>
</dbReference>
<evidence type="ECO:0000256" key="1">
    <source>
        <dbReference type="ARBA" id="ARBA00022690"/>
    </source>
</evidence>